<evidence type="ECO:0000259" key="6">
    <source>
        <dbReference type="PROSITE" id="PS50404"/>
    </source>
</evidence>
<dbReference type="GO" id="GO:0006749">
    <property type="term" value="P:glutathione metabolic process"/>
    <property type="evidence" value="ECO:0007669"/>
    <property type="project" value="TreeGrafter"/>
</dbReference>
<feature type="domain" description="GST C-terminal" evidence="7">
    <location>
        <begin position="5"/>
        <end position="135"/>
    </location>
</feature>
<dbReference type="Gene3D" id="1.20.1050.10">
    <property type="match status" value="2"/>
</dbReference>
<dbReference type="Gene3D" id="3.40.30.10">
    <property type="entry name" value="Glutaredoxin"/>
    <property type="match status" value="1"/>
</dbReference>
<comment type="catalytic activity">
    <reaction evidence="4">
        <text>RX + glutathione = an S-substituted glutathione + a halide anion + H(+)</text>
        <dbReference type="Rhea" id="RHEA:16437"/>
        <dbReference type="ChEBI" id="CHEBI:15378"/>
        <dbReference type="ChEBI" id="CHEBI:16042"/>
        <dbReference type="ChEBI" id="CHEBI:17792"/>
        <dbReference type="ChEBI" id="CHEBI:57925"/>
        <dbReference type="ChEBI" id="CHEBI:90779"/>
        <dbReference type="EC" id="2.5.1.18"/>
    </reaction>
</comment>
<name>A0A183V7I8_TOXCA</name>
<dbReference type="SFLD" id="SFLDS00019">
    <property type="entry name" value="Glutathione_Transferase_(cytos"/>
    <property type="match status" value="1"/>
</dbReference>
<dbReference type="PANTHER" id="PTHR11571">
    <property type="entry name" value="GLUTATHIONE S-TRANSFERASE"/>
    <property type="match status" value="1"/>
</dbReference>
<dbReference type="Proteomes" id="UP000050794">
    <property type="component" value="Unassembled WGS sequence"/>
</dbReference>
<dbReference type="SFLD" id="SFLDG01205">
    <property type="entry name" value="AMPS.1"/>
    <property type="match status" value="1"/>
</dbReference>
<dbReference type="InterPro" id="IPR050213">
    <property type="entry name" value="GST_superfamily"/>
</dbReference>
<evidence type="ECO:0000256" key="3">
    <source>
        <dbReference type="ARBA" id="ARBA00038317"/>
    </source>
</evidence>
<dbReference type="FunFam" id="1.20.1050.10:FF:000031">
    <property type="entry name" value="Glutathione S-Transferase"/>
    <property type="match status" value="2"/>
</dbReference>
<dbReference type="AlphaFoldDB" id="A0A183V7I8"/>
<proteinExistence type="inferred from homology"/>
<dbReference type="Pfam" id="PF14497">
    <property type="entry name" value="GST_C_3"/>
    <property type="match status" value="2"/>
</dbReference>
<dbReference type="PROSITE" id="PS50405">
    <property type="entry name" value="GST_CTER"/>
    <property type="match status" value="2"/>
</dbReference>
<dbReference type="PROSITE" id="PS50404">
    <property type="entry name" value="GST_NTER"/>
    <property type="match status" value="1"/>
</dbReference>
<evidence type="ECO:0000313" key="9">
    <source>
        <dbReference type="WBParaSite" id="TCNE_0001670901-mRNA-1"/>
    </source>
</evidence>
<dbReference type="InterPro" id="IPR036282">
    <property type="entry name" value="Glutathione-S-Trfase_C_sf"/>
</dbReference>
<dbReference type="CDD" id="cd03039">
    <property type="entry name" value="GST_N_Sigma_like"/>
    <property type="match status" value="1"/>
</dbReference>
<evidence type="ECO:0000256" key="1">
    <source>
        <dbReference type="ARBA" id="ARBA00012452"/>
    </source>
</evidence>
<comment type="similarity">
    <text evidence="3">Belongs to the GST superfamily. Sigma family.</text>
</comment>
<feature type="domain" description="GST N-terminal" evidence="6">
    <location>
        <begin position="128"/>
        <end position="205"/>
    </location>
</feature>
<dbReference type="InterPro" id="IPR010987">
    <property type="entry name" value="Glutathione-S-Trfase_C-like"/>
</dbReference>
<evidence type="ECO:0000313" key="8">
    <source>
        <dbReference type="Proteomes" id="UP000050794"/>
    </source>
</evidence>
<accession>A0A183V7I8</accession>
<keyword evidence="2" id="KW-0808">Transferase</keyword>
<reference evidence="9" key="1">
    <citation type="submission" date="2016-06" db="UniProtKB">
        <authorList>
            <consortium name="WormBaseParasite"/>
        </authorList>
    </citation>
    <scope>IDENTIFICATION</scope>
</reference>
<dbReference type="InterPro" id="IPR036249">
    <property type="entry name" value="Thioredoxin-like_sf"/>
</dbReference>
<dbReference type="Pfam" id="PF02798">
    <property type="entry name" value="GST_N"/>
    <property type="match status" value="1"/>
</dbReference>
<protein>
    <recommendedName>
        <fullName evidence="1">glutathione transferase</fullName>
        <ecNumber evidence="1">2.5.1.18</ecNumber>
    </recommendedName>
    <alternativeName>
        <fullName evidence="5">GST class-sigma</fullName>
    </alternativeName>
</protein>
<evidence type="ECO:0000259" key="7">
    <source>
        <dbReference type="PROSITE" id="PS50405"/>
    </source>
</evidence>
<sequence length="332" mass="38175">LAGKTPMEEAQVDSIYDEYKDFMAEIKPYFLIVIGMEKGDKAKLEKEVVIPARDKHVPAIEKFLAKSGSGYLVGKSVTWADLVISDSLATWETFVPSFLDGHSEVKKFVERIRELPNIKKWISERNMPQYKLTYFDIYGLGEGARLLFHQAGVKFDDNRIKREDWPALKPKTPFGQLPLLEVDGEVLAQSTAIYRYLGRQFGLAGKTPMEEAQVDSIFDVYRDLDEELRPFLYALNGEKEGDKDKLKKEVFIPAREKYFPAFEKFLAKSGSEYLVGKSLTWADIVISDAFAIWETLVPDFLSGYPELKKFVERVRELPNIKKWISERPKSLY</sequence>
<dbReference type="EC" id="2.5.1.18" evidence="1"/>
<dbReference type="SUPFAM" id="SSF52833">
    <property type="entry name" value="Thioredoxin-like"/>
    <property type="match status" value="1"/>
</dbReference>
<dbReference type="WBParaSite" id="TCNE_0001670901-mRNA-1">
    <property type="protein sequence ID" value="TCNE_0001670901-mRNA-1"/>
    <property type="gene ID" value="TCNE_0001670901"/>
</dbReference>
<evidence type="ECO:0000256" key="5">
    <source>
        <dbReference type="ARBA" id="ARBA00078118"/>
    </source>
</evidence>
<dbReference type="SUPFAM" id="SSF47616">
    <property type="entry name" value="GST C-terminal domain-like"/>
    <property type="match status" value="2"/>
</dbReference>
<dbReference type="InterPro" id="IPR040079">
    <property type="entry name" value="Glutathione_S-Trfase"/>
</dbReference>
<dbReference type="InterPro" id="IPR004045">
    <property type="entry name" value="Glutathione_S-Trfase_N"/>
</dbReference>
<feature type="domain" description="GST C-terminal" evidence="7">
    <location>
        <begin position="207"/>
        <end position="332"/>
    </location>
</feature>
<evidence type="ECO:0000256" key="4">
    <source>
        <dbReference type="ARBA" id="ARBA00047960"/>
    </source>
</evidence>
<dbReference type="FunFam" id="3.40.30.10:FF:000189">
    <property type="entry name" value="Glutathione S-Transferase"/>
    <property type="match status" value="1"/>
</dbReference>
<organism evidence="8 9">
    <name type="scientific">Toxocara canis</name>
    <name type="common">Canine roundworm</name>
    <dbReference type="NCBI Taxonomy" id="6265"/>
    <lineage>
        <taxon>Eukaryota</taxon>
        <taxon>Metazoa</taxon>
        <taxon>Ecdysozoa</taxon>
        <taxon>Nematoda</taxon>
        <taxon>Chromadorea</taxon>
        <taxon>Rhabditida</taxon>
        <taxon>Spirurina</taxon>
        <taxon>Ascaridomorpha</taxon>
        <taxon>Ascaridoidea</taxon>
        <taxon>Toxocaridae</taxon>
        <taxon>Toxocara</taxon>
    </lineage>
</organism>
<dbReference type="CDD" id="cd03192">
    <property type="entry name" value="GST_C_Sigma_like"/>
    <property type="match status" value="2"/>
</dbReference>
<dbReference type="InterPro" id="IPR004046">
    <property type="entry name" value="GST_C"/>
</dbReference>
<dbReference type="PANTHER" id="PTHR11571:SF224">
    <property type="entry name" value="HEMATOPOIETIC PROSTAGLANDIN D SYNTHASE"/>
    <property type="match status" value="1"/>
</dbReference>
<dbReference type="GO" id="GO:0004364">
    <property type="term" value="F:glutathione transferase activity"/>
    <property type="evidence" value="ECO:0007669"/>
    <property type="project" value="UniProtKB-EC"/>
</dbReference>
<keyword evidence="8" id="KW-1185">Reference proteome</keyword>
<evidence type="ECO:0000256" key="2">
    <source>
        <dbReference type="ARBA" id="ARBA00022679"/>
    </source>
</evidence>
<dbReference type="SFLD" id="SFLDG00363">
    <property type="entry name" value="AMPS_(cytGST):_Alpha-__Mu-__Pi"/>
    <property type="match status" value="1"/>
</dbReference>
<dbReference type="GO" id="GO:0005737">
    <property type="term" value="C:cytoplasm"/>
    <property type="evidence" value="ECO:0007669"/>
    <property type="project" value="UniProtKB-ARBA"/>
</dbReference>